<dbReference type="PROSITE" id="PS01063">
    <property type="entry name" value="SIGMA70_ECF"/>
    <property type="match status" value="1"/>
</dbReference>
<feature type="domain" description="RNA polymerase sigma factor 70 region 4 type 2" evidence="8">
    <location>
        <begin position="106"/>
        <end position="149"/>
    </location>
</feature>
<dbReference type="InterPro" id="IPR036388">
    <property type="entry name" value="WH-like_DNA-bd_sf"/>
</dbReference>
<dbReference type="PANTHER" id="PTHR43133:SF51">
    <property type="entry name" value="RNA POLYMERASE SIGMA FACTOR"/>
    <property type="match status" value="1"/>
</dbReference>
<keyword evidence="2 6" id="KW-0805">Transcription regulation</keyword>
<keyword evidence="4 6" id="KW-0238">DNA-binding</keyword>
<sequence>MEKYRQRLTKFVAKRVDNFMDVEEIVQDTLLSAMDSLPTFKGKSSQFTWLCAIARHEIGDFYRRKKIKQIVFSKCPWLKELVDEALGPELAYQELETKTRILKTFKNISEGYAKILRLKYVEGRSMKEIARKLNLTVKAVESRLTRARLAFQKIYVQEGGKNWRFTGD</sequence>
<gene>
    <name evidence="9" type="ORF">UV54_C0038G0002</name>
</gene>
<dbReference type="SUPFAM" id="SSF88659">
    <property type="entry name" value="Sigma3 and sigma4 domains of RNA polymerase sigma factors"/>
    <property type="match status" value="1"/>
</dbReference>
<keyword evidence="5 6" id="KW-0804">Transcription</keyword>
<dbReference type="InterPro" id="IPR013325">
    <property type="entry name" value="RNA_pol_sigma_r2"/>
</dbReference>
<dbReference type="Gene3D" id="1.10.1740.10">
    <property type="match status" value="1"/>
</dbReference>
<comment type="similarity">
    <text evidence="1 6">Belongs to the sigma-70 factor family. ECF subfamily.</text>
</comment>
<evidence type="ECO:0000313" key="9">
    <source>
        <dbReference type="EMBL" id="KKS79245.1"/>
    </source>
</evidence>
<dbReference type="InterPro" id="IPR039425">
    <property type="entry name" value="RNA_pol_sigma-70-like"/>
</dbReference>
<evidence type="ECO:0000256" key="6">
    <source>
        <dbReference type="RuleBase" id="RU000716"/>
    </source>
</evidence>
<dbReference type="InterPro" id="IPR013324">
    <property type="entry name" value="RNA_pol_sigma_r3/r4-like"/>
</dbReference>
<dbReference type="SUPFAM" id="SSF88946">
    <property type="entry name" value="Sigma2 domain of RNA polymerase sigma factors"/>
    <property type="match status" value="1"/>
</dbReference>
<dbReference type="Gene3D" id="1.10.10.10">
    <property type="entry name" value="Winged helix-like DNA-binding domain superfamily/Winged helix DNA-binding domain"/>
    <property type="match status" value="1"/>
</dbReference>
<proteinExistence type="inferred from homology"/>
<evidence type="ECO:0000256" key="4">
    <source>
        <dbReference type="ARBA" id="ARBA00023125"/>
    </source>
</evidence>
<evidence type="ECO:0000256" key="1">
    <source>
        <dbReference type="ARBA" id="ARBA00010641"/>
    </source>
</evidence>
<evidence type="ECO:0000256" key="3">
    <source>
        <dbReference type="ARBA" id="ARBA00023082"/>
    </source>
</evidence>
<evidence type="ECO:0000256" key="2">
    <source>
        <dbReference type="ARBA" id="ARBA00023015"/>
    </source>
</evidence>
<dbReference type="InterPro" id="IPR007627">
    <property type="entry name" value="RNA_pol_sigma70_r2"/>
</dbReference>
<dbReference type="GO" id="GO:0003677">
    <property type="term" value="F:DNA binding"/>
    <property type="evidence" value="ECO:0007669"/>
    <property type="project" value="UniProtKB-KW"/>
</dbReference>
<evidence type="ECO:0000259" key="8">
    <source>
        <dbReference type="Pfam" id="PF08281"/>
    </source>
</evidence>
<dbReference type="InterPro" id="IPR014284">
    <property type="entry name" value="RNA_pol_sigma-70_dom"/>
</dbReference>
<feature type="domain" description="RNA polymerase sigma-70 region 2" evidence="7">
    <location>
        <begin position="2"/>
        <end position="66"/>
    </location>
</feature>
<dbReference type="Pfam" id="PF04542">
    <property type="entry name" value="Sigma70_r2"/>
    <property type="match status" value="1"/>
</dbReference>
<dbReference type="Proteomes" id="UP000034213">
    <property type="component" value="Unassembled WGS sequence"/>
</dbReference>
<protein>
    <recommendedName>
        <fullName evidence="6">RNA polymerase sigma factor</fullName>
    </recommendedName>
</protein>
<dbReference type="GO" id="GO:0016987">
    <property type="term" value="F:sigma factor activity"/>
    <property type="evidence" value="ECO:0007669"/>
    <property type="project" value="UniProtKB-KW"/>
</dbReference>
<dbReference type="InterPro" id="IPR000838">
    <property type="entry name" value="RNA_pol_sigma70_ECF_CS"/>
</dbReference>
<dbReference type="STRING" id="1618369.UV54_C0038G0002"/>
<dbReference type="Pfam" id="PF08281">
    <property type="entry name" value="Sigma70_r4_2"/>
    <property type="match status" value="1"/>
</dbReference>
<dbReference type="PANTHER" id="PTHR43133">
    <property type="entry name" value="RNA POLYMERASE ECF-TYPE SIGMA FACTO"/>
    <property type="match status" value="1"/>
</dbReference>
<dbReference type="EMBL" id="LCEW01000038">
    <property type="protein sequence ID" value="KKS79245.1"/>
    <property type="molecule type" value="Genomic_DNA"/>
</dbReference>
<keyword evidence="3 6" id="KW-0731">Sigma factor</keyword>
<accession>A0A0G1C0W8</accession>
<evidence type="ECO:0000313" key="10">
    <source>
        <dbReference type="Proteomes" id="UP000034213"/>
    </source>
</evidence>
<dbReference type="GO" id="GO:0006352">
    <property type="term" value="P:DNA-templated transcription initiation"/>
    <property type="evidence" value="ECO:0007669"/>
    <property type="project" value="InterPro"/>
</dbReference>
<comment type="caution">
    <text evidence="9">The sequence shown here is derived from an EMBL/GenBank/DDBJ whole genome shotgun (WGS) entry which is preliminary data.</text>
</comment>
<evidence type="ECO:0000259" key="7">
    <source>
        <dbReference type="Pfam" id="PF04542"/>
    </source>
</evidence>
<dbReference type="AlphaFoldDB" id="A0A0G1C0W8"/>
<reference evidence="9 10" key="1">
    <citation type="journal article" date="2015" name="Nature">
        <title>rRNA introns, odd ribosomes, and small enigmatic genomes across a large radiation of phyla.</title>
        <authorList>
            <person name="Brown C.T."/>
            <person name="Hug L.A."/>
            <person name="Thomas B.C."/>
            <person name="Sharon I."/>
            <person name="Castelle C.J."/>
            <person name="Singh A."/>
            <person name="Wilkins M.J."/>
            <person name="Williams K.H."/>
            <person name="Banfield J.F."/>
        </authorList>
    </citation>
    <scope>NUCLEOTIDE SEQUENCE [LARGE SCALE GENOMIC DNA]</scope>
</reference>
<evidence type="ECO:0000256" key="5">
    <source>
        <dbReference type="ARBA" id="ARBA00023163"/>
    </source>
</evidence>
<name>A0A0G1C0W8_9BACT</name>
<organism evidence="9 10">
    <name type="scientific">Candidatus Beckwithbacteria bacterium GW2011_GWA2_43_10</name>
    <dbReference type="NCBI Taxonomy" id="1618369"/>
    <lineage>
        <taxon>Bacteria</taxon>
        <taxon>Candidatus Beckwithiibacteriota</taxon>
    </lineage>
</organism>
<dbReference type="CDD" id="cd06171">
    <property type="entry name" value="Sigma70_r4"/>
    <property type="match status" value="1"/>
</dbReference>
<dbReference type="InterPro" id="IPR013249">
    <property type="entry name" value="RNA_pol_sigma70_r4_t2"/>
</dbReference>
<dbReference type="NCBIfam" id="TIGR02937">
    <property type="entry name" value="sigma70-ECF"/>
    <property type="match status" value="1"/>
</dbReference>